<evidence type="ECO:0000256" key="4">
    <source>
        <dbReference type="ARBA" id="ARBA00022692"/>
    </source>
</evidence>
<evidence type="ECO:0000256" key="3">
    <source>
        <dbReference type="ARBA" id="ARBA00006483"/>
    </source>
</evidence>
<dbReference type="eggNOG" id="ENOG502S1C0">
    <property type="taxonomic scope" value="Eukaryota"/>
</dbReference>
<keyword evidence="7" id="KW-0813">Transport</keyword>
<evidence type="ECO:0000256" key="7">
    <source>
        <dbReference type="RuleBase" id="RU363107"/>
    </source>
</evidence>
<evidence type="ECO:0000256" key="6">
    <source>
        <dbReference type="ARBA" id="ARBA00023136"/>
    </source>
</evidence>
<feature type="transmembrane region" description="Helical" evidence="7">
    <location>
        <begin position="119"/>
        <end position="138"/>
    </location>
</feature>
<dbReference type="PANTHER" id="PTHR38519:SF3">
    <property type="entry name" value="PRA1 FAMILY PROTEIN"/>
    <property type="match status" value="1"/>
</dbReference>
<dbReference type="EMBL" id="KI630404">
    <property type="protein sequence ID" value="EYU40345.1"/>
    <property type="molecule type" value="Genomic_DNA"/>
</dbReference>
<name>A0A022RN08_ERYGU</name>
<keyword evidence="10" id="KW-1185">Reference proteome</keyword>
<gene>
    <name evidence="9" type="ORF">MIMGU_mgv11b021692mg</name>
</gene>
<evidence type="ECO:0000256" key="8">
    <source>
        <dbReference type="SAM" id="MobiDB-lite"/>
    </source>
</evidence>
<dbReference type="GO" id="GO:0016192">
    <property type="term" value="P:vesicle-mediated transport"/>
    <property type="evidence" value="ECO:0000318"/>
    <property type="project" value="GO_Central"/>
</dbReference>
<keyword evidence="6 7" id="KW-0472">Membrane</keyword>
<comment type="function">
    <text evidence="1 7">May be involved in both secretory and endocytic intracellular trafficking in the endosomal/prevacuolar compartments.</text>
</comment>
<comment type="similarity">
    <text evidence="3 7">Belongs to the PRA1 family.</text>
</comment>
<dbReference type="PANTHER" id="PTHR38519">
    <property type="entry name" value="PRA1 FAMILY PROTEIN"/>
    <property type="match status" value="1"/>
</dbReference>
<dbReference type="GO" id="GO:0005783">
    <property type="term" value="C:endoplasmic reticulum"/>
    <property type="evidence" value="ECO:0000318"/>
    <property type="project" value="GO_Central"/>
</dbReference>
<comment type="subcellular location">
    <subcellularLocation>
        <location evidence="2 7">Membrane</location>
        <topology evidence="2 7">Multi-pass membrane protein</topology>
    </subcellularLocation>
</comment>
<feature type="transmembrane region" description="Helical" evidence="7">
    <location>
        <begin position="66"/>
        <end position="83"/>
    </location>
</feature>
<feature type="transmembrane region" description="Helical" evidence="7">
    <location>
        <begin position="89"/>
        <end position="107"/>
    </location>
</feature>
<proteinExistence type="inferred from homology"/>
<dbReference type="PhylomeDB" id="A0A022RN08"/>
<organism evidence="9 10">
    <name type="scientific">Erythranthe guttata</name>
    <name type="common">Yellow monkey flower</name>
    <name type="synonym">Mimulus guttatus</name>
    <dbReference type="NCBI Taxonomy" id="4155"/>
    <lineage>
        <taxon>Eukaryota</taxon>
        <taxon>Viridiplantae</taxon>
        <taxon>Streptophyta</taxon>
        <taxon>Embryophyta</taxon>
        <taxon>Tracheophyta</taxon>
        <taxon>Spermatophyta</taxon>
        <taxon>Magnoliopsida</taxon>
        <taxon>eudicotyledons</taxon>
        <taxon>Gunneridae</taxon>
        <taxon>Pentapetalae</taxon>
        <taxon>asterids</taxon>
        <taxon>lamiids</taxon>
        <taxon>Lamiales</taxon>
        <taxon>Phrymaceae</taxon>
        <taxon>Erythranthe</taxon>
    </lineage>
</organism>
<dbReference type="InterPro" id="IPR004895">
    <property type="entry name" value="Prenylated_rab_accept_PRA1"/>
</dbReference>
<dbReference type="AlphaFoldDB" id="A0A022RN08"/>
<evidence type="ECO:0000256" key="2">
    <source>
        <dbReference type="ARBA" id="ARBA00004141"/>
    </source>
</evidence>
<dbReference type="GO" id="GO:0005794">
    <property type="term" value="C:Golgi apparatus"/>
    <property type="evidence" value="ECO:0000318"/>
    <property type="project" value="GO_Central"/>
</dbReference>
<reference evidence="9 10" key="1">
    <citation type="journal article" date="2013" name="Proc. Natl. Acad. Sci. U.S.A.">
        <title>Fine-scale variation in meiotic recombination in Mimulus inferred from population shotgun sequencing.</title>
        <authorList>
            <person name="Hellsten U."/>
            <person name="Wright K.M."/>
            <person name="Jenkins J."/>
            <person name="Shu S."/>
            <person name="Yuan Y."/>
            <person name="Wessler S.R."/>
            <person name="Schmutz J."/>
            <person name="Willis J.H."/>
            <person name="Rokhsar D.S."/>
        </authorList>
    </citation>
    <scope>NUCLEOTIDE SEQUENCE [LARGE SCALE GENOMIC DNA]</scope>
    <source>
        <strain evidence="10">cv. DUN x IM62</strain>
    </source>
</reference>
<evidence type="ECO:0000313" key="9">
    <source>
        <dbReference type="EMBL" id="EYU40345.1"/>
    </source>
</evidence>
<protein>
    <recommendedName>
        <fullName evidence="7">PRA1 family protein</fullName>
    </recommendedName>
</protein>
<feature type="transmembrane region" description="Helical" evidence="7">
    <location>
        <begin position="144"/>
        <end position="163"/>
    </location>
</feature>
<accession>A0A022RN08</accession>
<keyword evidence="5 7" id="KW-1133">Transmembrane helix</keyword>
<evidence type="ECO:0000313" key="10">
    <source>
        <dbReference type="Proteomes" id="UP000030748"/>
    </source>
</evidence>
<dbReference type="STRING" id="4155.A0A022RN08"/>
<keyword evidence="4 7" id="KW-0812">Transmembrane</keyword>
<evidence type="ECO:0000256" key="1">
    <source>
        <dbReference type="ARBA" id="ARBA00002501"/>
    </source>
</evidence>
<feature type="compositionally biased region" description="Polar residues" evidence="8">
    <location>
        <begin position="1"/>
        <end position="20"/>
    </location>
</feature>
<feature type="region of interest" description="Disordered" evidence="8">
    <location>
        <begin position="1"/>
        <end position="27"/>
    </location>
</feature>
<evidence type="ECO:0000256" key="5">
    <source>
        <dbReference type="ARBA" id="ARBA00022989"/>
    </source>
</evidence>
<dbReference type="Proteomes" id="UP000030748">
    <property type="component" value="Unassembled WGS sequence"/>
</dbReference>
<sequence length="199" mass="22359">MANYATTTTQRPSSNPQSPLISDENEPKISPRRYHYTFSFNLSSPFNIPSTPESAAVRIIKNLEKFSLYYAVFVWTVLFIVLIPKRKVSIVYLVGTTDVAFLYSLLLRALPDSFVLNKIIVRRIVMFVLFVITAVEMILTKAAFHFFVVLASTVPIVAVHAVLSKWDDFVVVSEKEAGEIALLVQKKLGDDVSLSENLV</sequence>
<dbReference type="Pfam" id="PF03208">
    <property type="entry name" value="PRA1"/>
    <property type="match status" value="1"/>
</dbReference>
<dbReference type="GO" id="GO:0016020">
    <property type="term" value="C:membrane"/>
    <property type="evidence" value="ECO:0007669"/>
    <property type="project" value="UniProtKB-SubCell"/>
</dbReference>